<reference evidence="3" key="1">
    <citation type="journal article" date="2019" name="Sci. Rep.">
        <title>Draft genome of Tanacetum cinerariifolium, the natural source of mosquito coil.</title>
        <authorList>
            <person name="Yamashiro T."/>
            <person name="Shiraishi A."/>
            <person name="Satake H."/>
            <person name="Nakayama K."/>
        </authorList>
    </citation>
    <scope>NUCLEOTIDE SEQUENCE</scope>
</reference>
<evidence type="ECO:0000256" key="1">
    <source>
        <dbReference type="SAM" id="Coils"/>
    </source>
</evidence>
<proteinExistence type="predicted"/>
<feature type="non-terminal residue" evidence="3">
    <location>
        <position position="1"/>
    </location>
</feature>
<dbReference type="AlphaFoldDB" id="A0A6L2L6V3"/>
<evidence type="ECO:0000256" key="2">
    <source>
        <dbReference type="SAM" id="MobiDB-lite"/>
    </source>
</evidence>
<keyword evidence="1" id="KW-0175">Coiled coil</keyword>
<accession>A0A6L2L6V3</accession>
<sequence length="481" mass="54054">TEMYHRRDMECGKDMDNRGSVKENMNRKTMVSYKPRESMLPEKHRGYFVSLENVLPQQAVREECTLDAYDPVKSTHFKEYGRTLYLVKEIPHKLKVNQRILLVVVDLNPSSFSDNGVPSCSKACSKAYAQLRSQYDKLTDEFRKSRIDVLSYQAGLESVEARLVVYKQNESILEENIIMLKNEVKARDNVLTNDKHGLGYFSSESDSESLSPSSLSDRMQPSGGYHVVPPLITGTFMPLKPNLVFHTAPIAIETDHSDFTVQISTVKPTQDLSHTNTPSAPIFEEWVSNFEDESETTAPQIAPSFVQSSKHVKPYGHSVQPVETSIPVATLKPTSLKFNRSSKRKNRKTCFVCKSVDNLIKDCDYHAKKKAQPTPRNYAHRGNHKQYASLNHKKLQNHMAPTAVLTQSKPVFNTAVRPVSAAMPKIMVTRPRLAHSPVTKCKSPIRRHITRSPSPKTSNSSPKVTAVKALVVSTAQGMKGK</sequence>
<feature type="coiled-coil region" evidence="1">
    <location>
        <begin position="128"/>
        <end position="176"/>
    </location>
</feature>
<comment type="caution">
    <text evidence="3">The sequence shown here is derived from an EMBL/GenBank/DDBJ whole genome shotgun (WGS) entry which is preliminary data.</text>
</comment>
<dbReference type="EMBL" id="BKCJ010003818">
    <property type="protein sequence ID" value="GEU57366.1"/>
    <property type="molecule type" value="Genomic_DNA"/>
</dbReference>
<protein>
    <submittedName>
        <fullName evidence="3">Uncharacterized protein</fullName>
    </submittedName>
</protein>
<name>A0A6L2L6V3_TANCI</name>
<evidence type="ECO:0000313" key="3">
    <source>
        <dbReference type="EMBL" id="GEU57366.1"/>
    </source>
</evidence>
<organism evidence="3">
    <name type="scientific">Tanacetum cinerariifolium</name>
    <name type="common">Dalmatian daisy</name>
    <name type="synonym">Chrysanthemum cinerariifolium</name>
    <dbReference type="NCBI Taxonomy" id="118510"/>
    <lineage>
        <taxon>Eukaryota</taxon>
        <taxon>Viridiplantae</taxon>
        <taxon>Streptophyta</taxon>
        <taxon>Embryophyta</taxon>
        <taxon>Tracheophyta</taxon>
        <taxon>Spermatophyta</taxon>
        <taxon>Magnoliopsida</taxon>
        <taxon>eudicotyledons</taxon>
        <taxon>Gunneridae</taxon>
        <taxon>Pentapetalae</taxon>
        <taxon>asterids</taxon>
        <taxon>campanulids</taxon>
        <taxon>Asterales</taxon>
        <taxon>Asteraceae</taxon>
        <taxon>Asteroideae</taxon>
        <taxon>Anthemideae</taxon>
        <taxon>Anthemidinae</taxon>
        <taxon>Tanacetum</taxon>
    </lineage>
</organism>
<feature type="region of interest" description="Disordered" evidence="2">
    <location>
        <begin position="1"/>
        <end position="20"/>
    </location>
</feature>
<gene>
    <name evidence="3" type="ORF">Tci_029344</name>
</gene>